<dbReference type="EMBL" id="NHRJ02000010">
    <property type="protein sequence ID" value="PZE20045.1"/>
    <property type="molecule type" value="Genomic_DNA"/>
</dbReference>
<evidence type="ECO:0000313" key="1">
    <source>
        <dbReference type="EMBL" id="PZE20045.1"/>
    </source>
</evidence>
<name>A0A2W1NKV9_PAEXE</name>
<accession>A0A2W1NKV9</accession>
<dbReference type="OrthoDB" id="2666389at2"/>
<gene>
    <name evidence="1" type="ORF">CBW46_015300</name>
</gene>
<dbReference type="Pfam" id="PF16934">
    <property type="entry name" value="Mersacidin"/>
    <property type="match status" value="1"/>
</dbReference>
<dbReference type="Proteomes" id="UP000214746">
    <property type="component" value="Unassembled WGS sequence"/>
</dbReference>
<dbReference type="RefSeq" id="WP_089200866.1">
    <property type="nucleotide sequence ID" value="NZ_NHRJ02000010.1"/>
</dbReference>
<proteinExistence type="predicted"/>
<evidence type="ECO:0000313" key="2">
    <source>
        <dbReference type="Proteomes" id="UP000214746"/>
    </source>
</evidence>
<evidence type="ECO:0008006" key="3">
    <source>
        <dbReference type="Google" id="ProtNLM"/>
    </source>
</evidence>
<comment type="caution">
    <text evidence="1">The sequence shown here is derived from an EMBL/GenBank/DDBJ whole genome shotgun (WGS) entry which is preliminary data.</text>
</comment>
<dbReference type="AlphaFoldDB" id="A0A2W1NKV9"/>
<organism evidence="1 2">
    <name type="scientific">Paenibacillus xerothermodurans</name>
    <dbReference type="NCBI Taxonomy" id="1977292"/>
    <lineage>
        <taxon>Bacteria</taxon>
        <taxon>Bacillati</taxon>
        <taxon>Bacillota</taxon>
        <taxon>Bacilli</taxon>
        <taxon>Bacillales</taxon>
        <taxon>Paenibacillaceae</taxon>
        <taxon>Paenibacillus</taxon>
    </lineage>
</organism>
<dbReference type="GO" id="GO:0050830">
    <property type="term" value="P:defense response to Gram-positive bacterium"/>
    <property type="evidence" value="ECO:0007669"/>
    <property type="project" value="InterPro"/>
</dbReference>
<dbReference type="InterPro" id="IPR027632">
    <property type="entry name" value="Lant_2_A2"/>
</dbReference>
<keyword evidence="2" id="KW-1185">Reference proteome</keyword>
<sequence length="62" mass="6945">MDRMQALEALKHNHPSGAKMVEVSDAELMRTRGGGDVSPEWTPGIFMATFVFGSRFVYTIRN</sequence>
<protein>
    <recommendedName>
        <fullName evidence="3">Type 2 lantibiotic</fullName>
    </recommendedName>
</protein>
<reference evidence="1" key="1">
    <citation type="submission" date="2018-06" db="EMBL/GenBank/DDBJ databases">
        <title>Paenibacillus xerothermodurans sp. nov. an extremely dry heat resistant spore forming bacterium isolated from the soil of Cape Canaveral, Florida.</title>
        <authorList>
            <person name="Seuylemezian A."/>
            <person name="Kaur N."/>
            <person name="Patil P."/>
            <person name="Patil P."/>
            <person name="Mayilraj S."/>
            <person name="Vaishampayan P."/>
        </authorList>
    </citation>
    <scope>NUCLEOTIDE SEQUENCE [LARGE SCALE GENOMIC DNA]</scope>
    <source>
        <strain evidence="1">ATCC 27380</strain>
    </source>
</reference>